<name>A0A4R9AN84_9MICO</name>
<evidence type="ECO:0000313" key="3">
    <source>
        <dbReference type="Proteomes" id="UP000298154"/>
    </source>
</evidence>
<evidence type="ECO:0000256" key="1">
    <source>
        <dbReference type="SAM" id="MobiDB-lite"/>
    </source>
</evidence>
<comment type="caution">
    <text evidence="2">The sequence shown here is derived from an EMBL/GenBank/DDBJ whole genome shotgun (WGS) entry which is preliminary data.</text>
</comment>
<feature type="compositionally biased region" description="Polar residues" evidence="1">
    <location>
        <begin position="171"/>
        <end position="185"/>
    </location>
</feature>
<organism evidence="2 3">
    <name type="scientific">Cryobacterium ruanii</name>
    <dbReference type="NCBI Taxonomy" id="1259197"/>
    <lineage>
        <taxon>Bacteria</taxon>
        <taxon>Bacillati</taxon>
        <taxon>Actinomycetota</taxon>
        <taxon>Actinomycetes</taxon>
        <taxon>Micrococcales</taxon>
        <taxon>Microbacteriaceae</taxon>
        <taxon>Cryobacterium</taxon>
    </lineage>
</organism>
<dbReference type="AlphaFoldDB" id="A0A4R9AN84"/>
<proteinExistence type="predicted"/>
<accession>A0A4R9AN84</accession>
<keyword evidence="3" id="KW-1185">Reference proteome</keyword>
<evidence type="ECO:0000313" key="2">
    <source>
        <dbReference type="EMBL" id="TFD66509.1"/>
    </source>
</evidence>
<feature type="compositionally biased region" description="Basic and acidic residues" evidence="1">
    <location>
        <begin position="146"/>
        <end position="156"/>
    </location>
</feature>
<dbReference type="Proteomes" id="UP000298154">
    <property type="component" value="Unassembled WGS sequence"/>
</dbReference>
<feature type="compositionally biased region" description="Basic residues" evidence="1">
    <location>
        <begin position="208"/>
        <end position="218"/>
    </location>
</feature>
<feature type="region of interest" description="Disordered" evidence="1">
    <location>
        <begin position="146"/>
        <end position="218"/>
    </location>
</feature>
<sequence length="218" mass="24205">MANTHHGGHPNRHEGDPPVCDECELPLEEITHGYVFEWACANDFCAKRFHPTFEEIIDPELLIIMGQPQCYRCLQPRAMTRIGNILRFDCANPACNELVWLIRTKSQKANKARVLAGLPPVRRGMGPAQPKVAPLTLVPPLPEVKLEPRRQRDGPPHLHVVPRSPPDRVKTSTQEDAVATPTDQRTAPTSGGAPTPSAPPPNPDGRQRRSHRLRPTHG</sequence>
<gene>
    <name evidence="2" type="ORF">E3T47_08530</name>
</gene>
<dbReference type="EMBL" id="SOHK01000012">
    <property type="protein sequence ID" value="TFD66509.1"/>
    <property type="molecule type" value="Genomic_DNA"/>
</dbReference>
<feature type="compositionally biased region" description="Low complexity" evidence="1">
    <location>
        <begin position="186"/>
        <end position="195"/>
    </location>
</feature>
<dbReference type="OrthoDB" id="5126264at2"/>
<reference evidence="2 3" key="1">
    <citation type="submission" date="2019-03" db="EMBL/GenBank/DDBJ databases">
        <title>Genomics of glacier-inhabiting Cryobacterium strains.</title>
        <authorList>
            <person name="Liu Q."/>
            <person name="Xin Y.-H."/>
        </authorList>
    </citation>
    <scope>NUCLEOTIDE SEQUENCE [LARGE SCALE GENOMIC DNA]</scope>
    <source>
        <strain evidence="2 3">Sr36</strain>
    </source>
</reference>
<protein>
    <submittedName>
        <fullName evidence="2">Uncharacterized protein</fullName>
    </submittedName>
</protein>
<dbReference type="RefSeq" id="WP_134555639.1">
    <property type="nucleotide sequence ID" value="NZ_SOHK01000012.1"/>
</dbReference>